<keyword evidence="2" id="KW-0285">Flavoprotein</keyword>
<dbReference type="SUPFAM" id="SSF50475">
    <property type="entry name" value="FMN-binding split barrel"/>
    <property type="match status" value="1"/>
</dbReference>
<dbReference type="Pfam" id="PF01613">
    <property type="entry name" value="Flavin_Reduct"/>
    <property type="match status" value="1"/>
</dbReference>
<organism evidence="6 7">
    <name type="scientific">Vreelandella salicampi</name>
    <dbReference type="NCBI Taxonomy" id="1449798"/>
    <lineage>
        <taxon>Bacteria</taxon>
        <taxon>Pseudomonadati</taxon>
        <taxon>Pseudomonadota</taxon>
        <taxon>Gammaproteobacteria</taxon>
        <taxon>Oceanospirillales</taxon>
        <taxon>Halomonadaceae</taxon>
        <taxon>Vreelandella</taxon>
    </lineage>
</organism>
<dbReference type="InterPro" id="IPR002563">
    <property type="entry name" value="Flavin_Rdtase-like_dom"/>
</dbReference>
<sequence length="204" mass="22123">MSEYRLDDQPLEAGTLYRLLSGTICPRPMAWVATQDSQGNANLAPFSFFNVVSVNPPVLGFSPLQTPQGQSKDTVRNLCQVPECVVHLCGEALVEALNITSASLAPEEDEFALAGLEKATMPGIRVPRVAAAPVAFGCKLYDMIRFGEQPMAGSLVLAEVVSIYIDDAVWDGRHVDIEVLKPVGRLAGSDYIRCTDRFALERPA</sequence>
<evidence type="ECO:0000256" key="3">
    <source>
        <dbReference type="ARBA" id="ARBA00022643"/>
    </source>
</evidence>
<dbReference type="PANTHER" id="PTHR33798">
    <property type="entry name" value="FLAVOPROTEIN OXYGENASE"/>
    <property type="match status" value="1"/>
</dbReference>
<gene>
    <name evidence="6" type="ORF">HZS81_02470</name>
</gene>
<dbReference type="GO" id="GO:0010181">
    <property type="term" value="F:FMN binding"/>
    <property type="evidence" value="ECO:0007669"/>
    <property type="project" value="InterPro"/>
</dbReference>
<protein>
    <submittedName>
        <fullName evidence="6">Flavin reductase family protein</fullName>
    </submittedName>
</protein>
<dbReference type="SMART" id="SM00903">
    <property type="entry name" value="Flavin_Reduct"/>
    <property type="match status" value="1"/>
</dbReference>
<dbReference type="PANTHER" id="PTHR33798:SF5">
    <property type="entry name" value="FLAVIN REDUCTASE LIKE DOMAIN-CONTAINING PROTEIN"/>
    <property type="match status" value="1"/>
</dbReference>
<comment type="cofactor">
    <cofactor evidence="1">
        <name>FMN</name>
        <dbReference type="ChEBI" id="CHEBI:58210"/>
    </cofactor>
</comment>
<feature type="domain" description="Flavin reductase like" evidence="5">
    <location>
        <begin position="22"/>
        <end position="176"/>
    </location>
</feature>
<evidence type="ECO:0000256" key="4">
    <source>
        <dbReference type="ARBA" id="ARBA00038054"/>
    </source>
</evidence>
<dbReference type="Gene3D" id="2.30.110.10">
    <property type="entry name" value="Electron Transport, Fmn-binding Protein, Chain A"/>
    <property type="match status" value="1"/>
</dbReference>
<accession>A0A7Z0LIN8</accession>
<evidence type="ECO:0000313" key="6">
    <source>
        <dbReference type="EMBL" id="NYS59630.1"/>
    </source>
</evidence>
<dbReference type="EMBL" id="JACCDF010000001">
    <property type="protein sequence ID" value="NYS59630.1"/>
    <property type="molecule type" value="Genomic_DNA"/>
</dbReference>
<dbReference type="Proteomes" id="UP000586119">
    <property type="component" value="Unassembled WGS sequence"/>
</dbReference>
<comment type="caution">
    <text evidence="6">The sequence shown here is derived from an EMBL/GenBank/DDBJ whole genome shotgun (WGS) entry which is preliminary data.</text>
</comment>
<dbReference type="InterPro" id="IPR012349">
    <property type="entry name" value="Split_barrel_FMN-bd"/>
</dbReference>
<dbReference type="AlphaFoldDB" id="A0A7Z0LIN8"/>
<evidence type="ECO:0000313" key="7">
    <source>
        <dbReference type="Proteomes" id="UP000586119"/>
    </source>
</evidence>
<keyword evidence="3" id="KW-0288">FMN</keyword>
<name>A0A7Z0LIN8_9GAMM</name>
<reference evidence="6 7" key="1">
    <citation type="journal article" date="2015" name="Int. J. Syst. Evol. Microbiol.">
        <title>Halomonas salicampi sp. nov., a halotolerant and alkalitolerant bacterium isolated from a saltern soil.</title>
        <authorList>
            <person name="Lee J.C."/>
            <person name="Kim Y.S."/>
            <person name="Yun B.S."/>
            <person name="Whang K.S."/>
        </authorList>
    </citation>
    <scope>NUCLEOTIDE SEQUENCE [LARGE SCALE GENOMIC DNA]</scope>
    <source>
        <strain evidence="6 7">BH103</strain>
    </source>
</reference>
<dbReference type="RefSeq" id="WP_179928943.1">
    <property type="nucleotide sequence ID" value="NZ_JACCDF010000001.1"/>
</dbReference>
<comment type="similarity">
    <text evidence="4">Belongs to the flavoredoxin family.</text>
</comment>
<dbReference type="GO" id="GO:0016646">
    <property type="term" value="F:oxidoreductase activity, acting on the CH-NH group of donors, NAD or NADP as acceptor"/>
    <property type="evidence" value="ECO:0007669"/>
    <property type="project" value="UniProtKB-ARBA"/>
</dbReference>
<evidence type="ECO:0000256" key="1">
    <source>
        <dbReference type="ARBA" id="ARBA00001917"/>
    </source>
</evidence>
<evidence type="ECO:0000259" key="5">
    <source>
        <dbReference type="SMART" id="SM00903"/>
    </source>
</evidence>
<evidence type="ECO:0000256" key="2">
    <source>
        <dbReference type="ARBA" id="ARBA00022630"/>
    </source>
</evidence>
<keyword evidence="7" id="KW-1185">Reference proteome</keyword>
<proteinExistence type="inferred from homology"/>